<dbReference type="EMBL" id="RIBY02001101">
    <property type="protein sequence ID" value="KAH9833351.1"/>
    <property type="molecule type" value="Genomic_DNA"/>
</dbReference>
<evidence type="ECO:0000313" key="7">
    <source>
        <dbReference type="Proteomes" id="UP001138500"/>
    </source>
</evidence>
<gene>
    <name evidence="6" type="ORF">Tdes44962_MAKER08800</name>
</gene>
<evidence type="ECO:0000256" key="2">
    <source>
        <dbReference type="ARBA" id="ARBA00022801"/>
    </source>
</evidence>
<feature type="domain" description="Amidase" evidence="5">
    <location>
        <begin position="81"/>
        <end position="554"/>
    </location>
</feature>
<evidence type="ECO:0000259" key="5">
    <source>
        <dbReference type="Pfam" id="PF01425"/>
    </source>
</evidence>
<dbReference type="PANTHER" id="PTHR46072:SF8">
    <property type="entry name" value="AMIDASE DOMAIN-CONTAINING PROTEIN"/>
    <property type="match status" value="1"/>
</dbReference>
<organism evidence="6 7">
    <name type="scientific">Teratosphaeria destructans</name>
    <dbReference type="NCBI Taxonomy" id="418781"/>
    <lineage>
        <taxon>Eukaryota</taxon>
        <taxon>Fungi</taxon>
        <taxon>Dikarya</taxon>
        <taxon>Ascomycota</taxon>
        <taxon>Pezizomycotina</taxon>
        <taxon>Dothideomycetes</taxon>
        <taxon>Dothideomycetidae</taxon>
        <taxon>Mycosphaerellales</taxon>
        <taxon>Teratosphaeriaceae</taxon>
        <taxon>Teratosphaeria</taxon>
    </lineage>
</organism>
<evidence type="ECO:0000256" key="4">
    <source>
        <dbReference type="PIRSR" id="PIRSR001221-2"/>
    </source>
</evidence>
<dbReference type="InterPro" id="IPR023631">
    <property type="entry name" value="Amidase_dom"/>
</dbReference>
<reference evidence="6 7" key="1">
    <citation type="journal article" date="2018" name="IMA Fungus">
        <title>IMA Genome-F 10: Nine draft genome sequences of Claviceps purpurea s.lat., including C. arundinis, C. humidiphila, and C. cf. spartinae, pseudomolecules for the pitch canker pathogen Fusarium circinatum, draft genome of Davidsoniella eucalypti, Grosmannia galeiformis, Quambalaria eucalypti, and Teratosphaeria destructans.</title>
        <authorList>
            <person name="Wingfield B.D."/>
            <person name="Liu M."/>
            <person name="Nguyen H.D."/>
            <person name="Lane F.A."/>
            <person name="Morgan S.W."/>
            <person name="De Vos L."/>
            <person name="Wilken P.M."/>
            <person name="Duong T.A."/>
            <person name="Aylward J."/>
            <person name="Coetzee M.P."/>
            <person name="Dadej K."/>
            <person name="De Beer Z.W."/>
            <person name="Findlay W."/>
            <person name="Havenga M."/>
            <person name="Kolarik M."/>
            <person name="Menzies J.G."/>
            <person name="Naidoo K."/>
            <person name="Pochopski O."/>
            <person name="Shoukouhi P."/>
            <person name="Santana Q.C."/>
            <person name="Seifert K.A."/>
            <person name="Soal N."/>
            <person name="Steenkamp E.T."/>
            <person name="Tatham C.T."/>
            <person name="van der Nest M.A."/>
            <person name="Wingfield M.J."/>
        </authorList>
    </citation>
    <scope>NUCLEOTIDE SEQUENCE [LARGE SCALE GENOMIC DNA]</scope>
    <source>
        <strain evidence="6">CMW44962</strain>
    </source>
</reference>
<name>A0A9W7W4F9_9PEZI</name>
<feature type="active site" description="Charge relay system" evidence="3">
    <location>
        <position position="221"/>
    </location>
</feature>
<feature type="binding site" evidence="4">
    <location>
        <position position="221"/>
    </location>
    <ligand>
        <name>substrate</name>
    </ligand>
</feature>
<feature type="binding site" evidence="4">
    <location>
        <position position="195"/>
    </location>
    <ligand>
        <name>substrate</name>
    </ligand>
</feature>
<sequence>MVSRNDDTWQERAAAKVASTYSKIPSAWRLGQSDLERAKATNDLTGPFIEAFLTPQEIAIIHLDAQRLLTGLVARSLTCVEVTTAYCKTAAIAHQINNCLHEIFFDEALRRAAELDREYEDYQRLSGPLHGLPVSLKDQFHVMGHDTTMGYVGWIDSFEGSTDPNLVHRIQSQVVDELLAQGAVLYCKTSLPQTLMYGETINNLIGQTCNPISQRLSCGGSSGGEAALQALKGSIVGLGTDIGGSVRIPAAFCGTYSLKPTHDRLSYRNVANTNPGQLNYPSSVGIMGRSSDSLKLIMTALLACEPWHRDPAVVPLPWRQSLERATTARADDRGKATDDLPLKVGILYDDGFMRPHPPIERGLRIVDNLLRSAGHKVIDWNPPPHRDLAEIHLRFLQSDGAYDIHKQLELSGEPLIPPLRDIFKLVPPLTAIETQELSVEGRVACESYLEYWNSKTADDGQAVDAVIMPVAPHAAVLPGRYLYTGYTEVVNLLDYCTCVVPVTRADQFSDKADTDYSPHNELDARNWTWYDAEAYHGAPVGLQIVCKKYEEEKVWAIGEIVTKLLKDPQAATAMR</sequence>
<dbReference type="Pfam" id="PF01425">
    <property type="entry name" value="Amidase"/>
    <property type="match status" value="1"/>
</dbReference>
<feature type="active site" description="Charge relay system" evidence="3">
    <location>
        <position position="137"/>
    </location>
</feature>
<evidence type="ECO:0000256" key="1">
    <source>
        <dbReference type="ARBA" id="ARBA00009199"/>
    </source>
</evidence>
<dbReference type="SUPFAM" id="SSF75304">
    <property type="entry name" value="Amidase signature (AS) enzymes"/>
    <property type="match status" value="1"/>
</dbReference>
<feature type="active site" description="Acyl-ester intermediate" evidence="3">
    <location>
        <position position="245"/>
    </location>
</feature>
<dbReference type="PIRSF" id="PIRSF001221">
    <property type="entry name" value="Amidase_fungi"/>
    <property type="match status" value="1"/>
</dbReference>
<evidence type="ECO:0000256" key="3">
    <source>
        <dbReference type="PIRSR" id="PIRSR001221-1"/>
    </source>
</evidence>
<reference evidence="6 7" key="2">
    <citation type="journal article" date="2021" name="Curr. Genet.">
        <title>Genetic response to nitrogen starvation in the aggressive Eucalyptus foliar pathogen Teratosphaeria destructans.</title>
        <authorList>
            <person name="Havenga M."/>
            <person name="Wingfield B.D."/>
            <person name="Wingfield M.J."/>
            <person name="Dreyer L.L."/>
            <person name="Roets F."/>
            <person name="Aylward J."/>
        </authorList>
    </citation>
    <scope>NUCLEOTIDE SEQUENCE [LARGE SCALE GENOMIC DNA]</scope>
    <source>
        <strain evidence="6">CMW44962</strain>
    </source>
</reference>
<evidence type="ECO:0000313" key="6">
    <source>
        <dbReference type="EMBL" id="KAH9833351.1"/>
    </source>
</evidence>
<dbReference type="PANTHER" id="PTHR46072">
    <property type="entry name" value="AMIDASE-RELATED-RELATED"/>
    <property type="match status" value="1"/>
</dbReference>
<dbReference type="Proteomes" id="UP001138500">
    <property type="component" value="Unassembled WGS sequence"/>
</dbReference>
<accession>A0A9W7W4F9</accession>
<dbReference type="InterPro" id="IPR036928">
    <property type="entry name" value="AS_sf"/>
</dbReference>
<feature type="binding site" evidence="4">
    <location>
        <begin position="242"/>
        <end position="245"/>
    </location>
    <ligand>
        <name>substrate</name>
    </ligand>
</feature>
<comment type="caution">
    <text evidence="6">The sequence shown here is derived from an EMBL/GenBank/DDBJ whole genome shotgun (WGS) entry which is preliminary data.</text>
</comment>
<proteinExistence type="inferred from homology"/>
<comment type="similarity">
    <text evidence="1">Belongs to the amidase family.</text>
</comment>
<protein>
    <submittedName>
        <fullName evidence="6">General amidase</fullName>
    </submittedName>
</protein>
<dbReference type="Gene3D" id="3.90.1300.10">
    <property type="entry name" value="Amidase signature (AS) domain"/>
    <property type="match status" value="1"/>
</dbReference>
<dbReference type="GO" id="GO:0016787">
    <property type="term" value="F:hydrolase activity"/>
    <property type="evidence" value="ECO:0007669"/>
    <property type="project" value="UniProtKB-KW"/>
</dbReference>
<keyword evidence="7" id="KW-1185">Reference proteome</keyword>
<keyword evidence="2" id="KW-0378">Hydrolase</keyword>
<dbReference type="OrthoDB" id="6428749at2759"/>
<dbReference type="AlphaFoldDB" id="A0A9W7W4F9"/>